<keyword evidence="7" id="KW-1185">Reference proteome</keyword>
<name>A0A9P6H0A2_9MICR</name>
<comment type="subcellular location">
    <subcellularLocation>
        <location evidence="1">Nucleus</location>
    </subcellularLocation>
</comment>
<evidence type="ECO:0000256" key="1">
    <source>
        <dbReference type="ARBA" id="ARBA00004123"/>
    </source>
</evidence>
<dbReference type="Proteomes" id="UP000740883">
    <property type="component" value="Unassembled WGS sequence"/>
</dbReference>
<dbReference type="SMART" id="SM00746">
    <property type="entry name" value="TRASH"/>
    <property type="match status" value="1"/>
</dbReference>
<dbReference type="CDD" id="cd00472">
    <property type="entry name" value="Ribosomal_L24e_L24"/>
    <property type="match status" value="1"/>
</dbReference>
<dbReference type="InterPro" id="IPR000988">
    <property type="entry name" value="Ribosomal_eL24-rel_N"/>
</dbReference>
<dbReference type="PANTHER" id="PTHR10792:SF8">
    <property type="entry name" value="RIBOSOME BIOGENESIS PROTEIN RLP24-RELATED"/>
    <property type="match status" value="1"/>
</dbReference>
<sequence length="159" mass="18756">MRIEKCFFCSSSIYPGHGSVFVRNDSTVFRFCRSKCTKAFKKHRNPRKTKWTKISRKIRGKDLLEDKIYGFEHKLEVPTLYDREDAIKAIEAIPKITQIRANRESQFIRNRILTNQEAAKEDNLKIIDKLQYLTKPEAEQPEIAQKFTKKISKKKCETN</sequence>
<dbReference type="PROSITE" id="PS01073">
    <property type="entry name" value="RIBOSOMAL_L24E"/>
    <property type="match status" value="1"/>
</dbReference>
<proteinExistence type="inferred from homology"/>
<protein>
    <submittedName>
        <fullName evidence="6">Ribosome biogenesis protein RLP24</fullName>
    </submittedName>
</protein>
<dbReference type="PANTHER" id="PTHR10792">
    <property type="entry name" value="60S RIBOSOMAL PROTEIN L24"/>
    <property type="match status" value="1"/>
</dbReference>
<keyword evidence="4" id="KW-0539">Nucleus</keyword>
<dbReference type="InterPro" id="IPR038630">
    <property type="entry name" value="L24e/L24_sf"/>
</dbReference>
<dbReference type="Pfam" id="PF01246">
    <property type="entry name" value="Ribosomal_L24e"/>
    <property type="match status" value="1"/>
</dbReference>
<dbReference type="EMBL" id="SBJO01000079">
    <property type="protein sequence ID" value="KAF9763361.1"/>
    <property type="molecule type" value="Genomic_DNA"/>
</dbReference>
<evidence type="ECO:0000259" key="5">
    <source>
        <dbReference type="SMART" id="SM00746"/>
    </source>
</evidence>
<dbReference type="InterPro" id="IPR011017">
    <property type="entry name" value="TRASH_dom"/>
</dbReference>
<evidence type="ECO:0000256" key="2">
    <source>
        <dbReference type="ARBA" id="ARBA00005647"/>
    </source>
</evidence>
<dbReference type="GO" id="GO:0042273">
    <property type="term" value="P:ribosomal large subunit biogenesis"/>
    <property type="evidence" value="ECO:0007669"/>
    <property type="project" value="TreeGrafter"/>
</dbReference>
<dbReference type="GO" id="GO:0003735">
    <property type="term" value="F:structural constituent of ribosome"/>
    <property type="evidence" value="ECO:0007669"/>
    <property type="project" value="InterPro"/>
</dbReference>
<evidence type="ECO:0000313" key="7">
    <source>
        <dbReference type="Proteomes" id="UP000740883"/>
    </source>
</evidence>
<dbReference type="FunFam" id="2.30.170.20:FF:000001">
    <property type="entry name" value="probable ribosome biogenesis protein RLP24"/>
    <property type="match status" value="1"/>
</dbReference>
<dbReference type="InterPro" id="IPR023442">
    <property type="entry name" value="Ribosomal_eL24_CS"/>
</dbReference>
<dbReference type="InterPro" id="IPR056366">
    <property type="entry name" value="Ribosomal_eL24"/>
</dbReference>
<evidence type="ECO:0000256" key="4">
    <source>
        <dbReference type="ARBA" id="ARBA00023242"/>
    </source>
</evidence>
<dbReference type="AlphaFoldDB" id="A0A9P6H0A2"/>
<comment type="caution">
    <text evidence="6">The sequence shown here is derived from an EMBL/GenBank/DDBJ whole genome shotgun (WGS) entry which is preliminary data.</text>
</comment>
<dbReference type="Gene3D" id="2.30.170.20">
    <property type="entry name" value="Ribosomal protein L24e"/>
    <property type="match status" value="1"/>
</dbReference>
<gene>
    <name evidence="6" type="primary">RPL24</name>
    <name evidence="6" type="ORF">NGRA_1318</name>
</gene>
<dbReference type="OrthoDB" id="10262490at2759"/>
<reference evidence="6 7" key="1">
    <citation type="journal article" date="2020" name="Genome Biol. Evol.">
        <title>Comparative genomics of strictly vertically transmitted, feminizing microsporidia endosymbionts of amphipod crustaceans.</title>
        <authorList>
            <person name="Cormier A."/>
            <person name="Chebbi M.A."/>
            <person name="Giraud I."/>
            <person name="Wattier R."/>
            <person name="Teixeira M."/>
            <person name="Gilbert C."/>
            <person name="Rigaud T."/>
            <person name="Cordaux R."/>
        </authorList>
    </citation>
    <scope>NUCLEOTIDE SEQUENCE [LARGE SCALE GENOMIC DNA]</scope>
    <source>
        <strain evidence="6 7">Ou3-Ou53</strain>
    </source>
</reference>
<dbReference type="SUPFAM" id="SSF57716">
    <property type="entry name" value="Glucocorticoid receptor-like (DNA-binding domain)"/>
    <property type="match status" value="1"/>
</dbReference>
<feature type="domain" description="TRASH" evidence="5">
    <location>
        <begin position="6"/>
        <end position="44"/>
    </location>
</feature>
<evidence type="ECO:0000256" key="3">
    <source>
        <dbReference type="ARBA" id="ARBA00022517"/>
    </source>
</evidence>
<organism evidence="6 7">
    <name type="scientific">Nosema granulosis</name>
    <dbReference type="NCBI Taxonomy" id="83296"/>
    <lineage>
        <taxon>Eukaryota</taxon>
        <taxon>Fungi</taxon>
        <taxon>Fungi incertae sedis</taxon>
        <taxon>Microsporidia</taxon>
        <taxon>Nosematidae</taxon>
        <taxon>Nosema</taxon>
    </lineage>
</organism>
<keyword evidence="3" id="KW-0690">Ribosome biogenesis</keyword>
<accession>A0A9P6H0A2</accession>
<evidence type="ECO:0000313" key="6">
    <source>
        <dbReference type="EMBL" id="KAF9763361.1"/>
    </source>
</evidence>
<dbReference type="GO" id="GO:0005730">
    <property type="term" value="C:nucleolus"/>
    <property type="evidence" value="ECO:0007669"/>
    <property type="project" value="TreeGrafter"/>
</dbReference>
<comment type="similarity">
    <text evidence="2">Belongs to the eukaryotic ribosomal protein eL24 family.</text>
</comment>